<evidence type="ECO:0000256" key="4">
    <source>
        <dbReference type="RuleBase" id="RU003690"/>
    </source>
</evidence>
<dbReference type="Gene3D" id="3.20.20.80">
    <property type="entry name" value="Glycosidases"/>
    <property type="match status" value="1"/>
</dbReference>
<dbReference type="Pfam" id="PF00232">
    <property type="entry name" value="Glyco_hydro_1"/>
    <property type="match status" value="1"/>
</dbReference>
<comment type="similarity">
    <text evidence="1 4">Belongs to the glycosyl hydrolase 1 family.</text>
</comment>
<keyword evidence="3" id="KW-0326">Glycosidase</keyword>
<evidence type="ECO:0000256" key="2">
    <source>
        <dbReference type="ARBA" id="ARBA00022801"/>
    </source>
</evidence>
<comment type="caution">
    <text evidence="5">The sequence shown here is derived from an EMBL/GenBank/DDBJ whole genome shotgun (WGS) entry which is preliminary data.</text>
</comment>
<gene>
    <name evidence="5" type="ORF">IAA19_01980</name>
</gene>
<proteinExistence type="inferred from homology"/>
<evidence type="ECO:0000313" key="6">
    <source>
        <dbReference type="Proteomes" id="UP000824062"/>
    </source>
</evidence>
<keyword evidence="2 5" id="KW-0378">Hydrolase</keyword>
<dbReference type="EMBL" id="DXBM01000019">
    <property type="protein sequence ID" value="HIZ45774.1"/>
    <property type="molecule type" value="Genomic_DNA"/>
</dbReference>
<dbReference type="GO" id="GO:0016052">
    <property type="term" value="P:carbohydrate catabolic process"/>
    <property type="evidence" value="ECO:0007669"/>
    <property type="project" value="TreeGrafter"/>
</dbReference>
<reference evidence="5" key="2">
    <citation type="submission" date="2021-04" db="EMBL/GenBank/DDBJ databases">
        <authorList>
            <person name="Gilroy R."/>
        </authorList>
    </citation>
    <scope>NUCLEOTIDE SEQUENCE</scope>
    <source>
        <strain evidence="5">ChiHjej12B11-14209</strain>
    </source>
</reference>
<dbReference type="PANTHER" id="PTHR10353">
    <property type="entry name" value="GLYCOSYL HYDROLASE"/>
    <property type="match status" value="1"/>
</dbReference>
<dbReference type="AlphaFoldDB" id="A0A9D2JEJ5"/>
<evidence type="ECO:0000256" key="1">
    <source>
        <dbReference type="ARBA" id="ARBA00010838"/>
    </source>
</evidence>
<dbReference type="InterPro" id="IPR033132">
    <property type="entry name" value="GH_1_N_CS"/>
</dbReference>
<name>A0A9D2JEJ5_9ACTN</name>
<dbReference type="InterPro" id="IPR017853">
    <property type="entry name" value="GH"/>
</dbReference>
<dbReference type="InterPro" id="IPR001360">
    <property type="entry name" value="Glyco_hydro_1"/>
</dbReference>
<accession>A0A9D2JEJ5</accession>
<dbReference type="PANTHER" id="PTHR10353:SF122">
    <property type="entry name" value="6-PHOSPHO-BETA-GLUCOSIDASE ASCB-RELATED"/>
    <property type="match status" value="1"/>
</dbReference>
<dbReference type="GO" id="GO:0008422">
    <property type="term" value="F:beta-glucosidase activity"/>
    <property type="evidence" value="ECO:0007669"/>
    <property type="project" value="TreeGrafter"/>
</dbReference>
<dbReference type="PRINTS" id="PR00131">
    <property type="entry name" value="GLHYDRLASE1"/>
</dbReference>
<dbReference type="Proteomes" id="UP000824062">
    <property type="component" value="Unassembled WGS sequence"/>
</dbReference>
<dbReference type="SUPFAM" id="SSF51445">
    <property type="entry name" value="(Trans)glycosidases"/>
    <property type="match status" value="1"/>
</dbReference>
<dbReference type="FunFam" id="3.20.20.80:FF:000004">
    <property type="entry name" value="Beta-glucosidase 6-phospho-beta-glucosidase"/>
    <property type="match status" value="1"/>
</dbReference>
<evidence type="ECO:0000256" key="3">
    <source>
        <dbReference type="ARBA" id="ARBA00023295"/>
    </source>
</evidence>
<reference evidence="5" key="1">
    <citation type="journal article" date="2021" name="PeerJ">
        <title>Extensive microbial diversity within the chicken gut microbiome revealed by metagenomics and culture.</title>
        <authorList>
            <person name="Gilroy R."/>
            <person name="Ravi A."/>
            <person name="Getino M."/>
            <person name="Pursley I."/>
            <person name="Horton D.L."/>
            <person name="Alikhan N.F."/>
            <person name="Baker D."/>
            <person name="Gharbi K."/>
            <person name="Hall N."/>
            <person name="Watson M."/>
            <person name="Adriaenssens E.M."/>
            <person name="Foster-Nyarko E."/>
            <person name="Jarju S."/>
            <person name="Secka A."/>
            <person name="Antonio M."/>
            <person name="Oren A."/>
            <person name="Chaudhuri R.R."/>
            <person name="La Ragione R."/>
            <person name="Hildebrand F."/>
            <person name="Pallen M.J."/>
        </authorList>
    </citation>
    <scope>NUCLEOTIDE SEQUENCE</scope>
    <source>
        <strain evidence="5">ChiHjej12B11-14209</strain>
    </source>
</reference>
<organism evidence="5 6">
    <name type="scientific">Candidatus Olsenella pullistercoris</name>
    <dbReference type="NCBI Taxonomy" id="2838712"/>
    <lineage>
        <taxon>Bacteria</taxon>
        <taxon>Bacillati</taxon>
        <taxon>Actinomycetota</taxon>
        <taxon>Coriobacteriia</taxon>
        <taxon>Coriobacteriales</taxon>
        <taxon>Atopobiaceae</taxon>
        <taxon>Olsenella</taxon>
    </lineage>
</organism>
<dbReference type="PROSITE" id="PS00653">
    <property type="entry name" value="GLYCOSYL_HYDROL_F1_2"/>
    <property type="match status" value="1"/>
</dbReference>
<dbReference type="GO" id="GO:0005829">
    <property type="term" value="C:cytosol"/>
    <property type="evidence" value="ECO:0007669"/>
    <property type="project" value="TreeGrafter"/>
</dbReference>
<sequence length="478" mass="54317">MGFPEGFYWGGATAANQLEGAWDVDGRGASVDDHFTGGSYERPREITVDIRPDLLYPNHDGIDFYHRYEEDIALFAEMGFSMFRMSISWSRIFPNGDDPEPNEAGLAFYDRVLDCCRAHGIEPLVTLSHYEMPYSLVERYNGWASRELIGFFERYCATVFERYRDKVTYWLTFNEINCGTMDIGAMMETGIIQGFEGPASAIRTTPQQRYQALHHQFVASGRVVRLAHERYPQFKMGNMVGFLLTYPATCDPADVLLCQGEMRKTNWFCSDVQVRGAYPSYATRLFRENGVELAMEEGDLTDIADGKVDFYTFSYYMSNVVGTHDVEQTAGNMTFGGVNPYLESTAWGWQVDSAGLRYALNEIWDRYQIPVMVVENGMGAYDTVEEDGSIHDQYRIDYLKAHVRAMGEAVEDGVGLIGYTWWGPIDLVSAGTGEMRKRYGFIYVDKHDDGSGTYERRRKDSFYAYQKIIASNGAEGLD</sequence>
<protein>
    <submittedName>
        <fullName evidence="5">Glycoside hydrolase family 1 protein</fullName>
    </submittedName>
</protein>
<evidence type="ECO:0000313" key="5">
    <source>
        <dbReference type="EMBL" id="HIZ45774.1"/>
    </source>
</evidence>